<evidence type="ECO:0000256" key="2">
    <source>
        <dbReference type="ARBA" id="ARBA00009253"/>
    </source>
</evidence>
<dbReference type="CDD" id="cd09928">
    <property type="entry name" value="SH2_Cterm_SPT6_like"/>
    <property type="match status" value="1"/>
</dbReference>
<feature type="region of interest" description="Disordered" evidence="7">
    <location>
        <begin position="1"/>
        <end position="95"/>
    </location>
</feature>
<dbReference type="GO" id="GO:0009793">
    <property type="term" value="P:embryo development ending in seed dormancy"/>
    <property type="evidence" value="ECO:0007669"/>
    <property type="project" value="UniProtKB-ARBA"/>
</dbReference>
<dbReference type="PIRSF" id="PIRSF036947">
    <property type="entry name" value="Spt6"/>
    <property type="match status" value="1"/>
</dbReference>
<dbReference type="OrthoDB" id="995477at2759"/>
<dbReference type="InterPro" id="IPR003029">
    <property type="entry name" value="S1_domain"/>
</dbReference>
<feature type="compositionally biased region" description="Gly residues" evidence="7">
    <location>
        <begin position="1503"/>
        <end position="1518"/>
    </location>
</feature>
<dbReference type="InterPro" id="IPR032706">
    <property type="entry name" value="Spt6_HHH"/>
</dbReference>
<comment type="similarity">
    <text evidence="2 6">Belongs to the SPT6 family.</text>
</comment>
<dbReference type="FunFam" id="1.10.3500.10:FF:000004">
    <property type="entry name" value="Transcription elongation factor spt6"/>
    <property type="match status" value="1"/>
</dbReference>
<dbReference type="FunFam" id="1.10.10.2740:FF:000002">
    <property type="entry name" value="Transcription elongation factor Spt6"/>
    <property type="match status" value="1"/>
</dbReference>
<evidence type="ECO:0000256" key="6">
    <source>
        <dbReference type="PIRNR" id="PIRNR036947"/>
    </source>
</evidence>
<dbReference type="FunFam" id="3.30.505.10:FF:000050">
    <property type="entry name" value="Transcription elongation factor spt6"/>
    <property type="match status" value="1"/>
</dbReference>
<dbReference type="CDD" id="cd09918">
    <property type="entry name" value="SH2_Nterm_SPT6_like"/>
    <property type="match status" value="1"/>
</dbReference>
<comment type="subcellular location">
    <subcellularLocation>
        <location evidence="1 6">Nucleus</location>
    </subcellularLocation>
</comment>
<proteinExistence type="inferred from homology"/>
<dbReference type="PROSITE" id="PS50126">
    <property type="entry name" value="S1"/>
    <property type="match status" value="1"/>
</dbReference>
<dbReference type="GO" id="GO:0140673">
    <property type="term" value="P:transcription elongation-coupled chromatin remodeling"/>
    <property type="evidence" value="ECO:0007669"/>
    <property type="project" value="InterPro"/>
</dbReference>
<dbReference type="InterPro" id="IPR035018">
    <property type="entry name" value="Spt6_SH2_C"/>
</dbReference>
<dbReference type="FunFam" id="2.40.50.140:FF:000288">
    <property type="entry name" value="Transcription elongation factor SPT6"/>
    <property type="match status" value="1"/>
</dbReference>
<dbReference type="GO" id="GO:0042393">
    <property type="term" value="F:histone binding"/>
    <property type="evidence" value="ECO:0007669"/>
    <property type="project" value="TreeGrafter"/>
</dbReference>
<dbReference type="GO" id="GO:0008023">
    <property type="term" value="C:transcription elongation factor complex"/>
    <property type="evidence" value="ECO:0007669"/>
    <property type="project" value="TreeGrafter"/>
</dbReference>
<feature type="compositionally biased region" description="Gly residues" evidence="7">
    <location>
        <begin position="1432"/>
        <end position="1466"/>
    </location>
</feature>
<dbReference type="PANTHER" id="PTHR10145:SF6">
    <property type="entry name" value="TRANSCRIPTION ELONGATION FACTOR SPT6"/>
    <property type="match status" value="1"/>
</dbReference>
<dbReference type="InterPro" id="IPR017072">
    <property type="entry name" value="TF_Spt6"/>
</dbReference>
<evidence type="ECO:0000256" key="7">
    <source>
        <dbReference type="SAM" id="MobiDB-lite"/>
    </source>
</evidence>
<dbReference type="FunFam" id="1.10.10.650:FF:000003">
    <property type="entry name" value="Transcription elongation factor spt6"/>
    <property type="match status" value="1"/>
</dbReference>
<feature type="domain" description="S1 motif" evidence="8">
    <location>
        <begin position="1037"/>
        <end position="1106"/>
    </location>
</feature>
<dbReference type="SMART" id="SM00732">
    <property type="entry name" value="YqgFc"/>
    <property type="match status" value="1"/>
</dbReference>
<dbReference type="GO" id="GO:0034728">
    <property type="term" value="P:nucleosome organization"/>
    <property type="evidence" value="ECO:0007669"/>
    <property type="project" value="TreeGrafter"/>
</dbReference>
<feature type="compositionally biased region" description="Gly residues" evidence="7">
    <location>
        <begin position="1473"/>
        <end position="1483"/>
    </location>
</feature>
<feature type="compositionally biased region" description="Basic and acidic residues" evidence="7">
    <location>
        <begin position="33"/>
        <end position="61"/>
    </location>
</feature>
<dbReference type="Pfam" id="PF14635">
    <property type="entry name" value="HHH_7"/>
    <property type="match status" value="1"/>
</dbReference>
<dbReference type="Pfam" id="PF14632">
    <property type="entry name" value="SPT6_acidic"/>
    <property type="match status" value="1"/>
</dbReference>
<feature type="region of interest" description="Disordered" evidence="7">
    <location>
        <begin position="1113"/>
        <end position="1138"/>
    </location>
</feature>
<dbReference type="InterPro" id="IPR028231">
    <property type="entry name" value="Spt6_YqgF"/>
</dbReference>
<dbReference type="EMBL" id="JAAALK010000284">
    <property type="protein sequence ID" value="KAG8068195.1"/>
    <property type="molecule type" value="Genomic_DNA"/>
</dbReference>
<accession>A0A8J5S3M4</accession>
<dbReference type="Pfam" id="PF14639">
    <property type="entry name" value="YqgF"/>
    <property type="match status" value="1"/>
</dbReference>
<organism evidence="9 10">
    <name type="scientific">Zizania palustris</name>
    <name type="common">Northern wild rice</name>
    <dbReference type="NCBI Taxonomy" id="103762"/>
    <lineage>
        <taxon>Eukaryota</taxon>
        <taxon>Viridiplantae</taxon>
        <taxon>Streptophyta</taxon>
        <taxon>Embryophyta</taxon>
        <taxon>Tracheophyta</taxon>
        <taxon>Spermatophyta</taxon>
        <taxon>Magnoliopsida</taxon>
        <taxon>Liliopsida</taxon>
        <taxon>Poales</taxon>
        <taxon>Poaceae</taxon>
        <taxon>BOP clade</taxon>
        <taxon>Oryzoideae</taxon>
        <taxon>Oryzeae</taxon>
        <taxon>Zizaniinae</taxon>
        <taxon>Zizania</taxon>
    </lineage>
</organism>
<evidence type="ECO:0000313" key="10">
    <source>
        <dbReference type="Proteomes" id="UP000729402"/>
    </source>
</evidence>
<feature type="compositionally biased region" description="Basic and acidic residues" evidence="7">
    <location>
        <begin position="1374"/>
        <end position="1395"/>
    </location>
</feature>
<evidence type="ECO:0000256" key="4">
    <source>
        <dbReference type="ARBA" id="ARBA00023163"/>
    </source>
</evidence>
<dbReference type="FunFam" id="3.30.420.140:FF:000006">
    <property type="entry name" value="Transcription elongation factor spt6"/>
    <property type="match status" value="1"/>
</dbReference>
<keyword evidence="10" id="KW-1185">Reference proteome</keyword>
<feature type="region of interest" description="Disordered" evidence="7">
    <location>
        <begin position="1361"/>
        <end position="1518"/>
    </location>
</feature>
<dbReference type="FunFam" id="1.10.150.850:FF:000001">
    <property type="entry name" value="Transcription elongation factor spt6"/>
    <property type="match status" value="1"/>
</dbReference>
<protein>
    <recommendedName>
        <fullName evidence="6">Transcription elongation factor spt6</fullName>
    </recommendedName>
</protein>
<dbReference type="InterPro" id="IPR035019">
    <property type="entry name" value="Spt6_SH2_N"/>
</dbReference>
<feature type="compositionally biased region" description="Gly residues" evidence="7">
    <location>
        <begin position="1410"/>
        <end position="1425"/>
    </location>
</feature>
<evidence type="ECO:0000256" key="1">
    <source>
        <dbReference type="ARBA" id="ARBA00004123"/>
    </source>
</evidence>
<keyword evidence="4 6" id="KW-0804">Transcription</keyword>
<dbReference type="FunFam" id="3.30.505.10:FF:000047">
    <property type="entry name" value="Transcription elongation factor spt6"/>
    <property type="match status" value="1"/>
</dbReference>
<reference evidence="9" key="1">
    <citation type="journal article" date="2021" name="bioRxiv">
        <title>Whole Genome Assembly and Annotation of Northern Wild Rice, Zizania palustris L., Supports a Whole Genome Duplication in the Zizania Genus.</title>
        <authorList>
            <person name="Haas M."/>
            <person name="Kono T."/>
            <person name="Macchietto M."/>
            <person name="Millas R."/>
            <person name="McGilp L."/>
            <person name="Shao M."/>
            <person name="Duquette J."/>
            <person name="Hirsch C.N."/>
            <person name="Kimball J."/>
        </authorList>
    </citation>
    <scope>NUCLEOTIDE SEQUENCE</scope>
    <source>
        <tissue evidence="9">Fresh leaf tissue</tissue>
    </source>
</reference>
<name>A0A8J5S3M4_ZIZPA</name>
<feature type="compositionally biased region" description="Acidic residues" evidence="7">
    <location>
        <begin position="73"/>
        <end position="95"/>
    </location>
</feature>
<dbReference type="InterPro" id="IPR028083">
    <property type="entry name" value="Spt6_acidic_N_dom"/>
</dbReference>
<dbReference type="InterPro" id="IPR006641">
    <property type="entry name" value="YqgF/RNaseH-like_dom"/>
</dbReference>
<evidence type="ECO:0000259" key="8">
    <source>
        <dbReference type="PROSITE" id="PS50126"/>
    </source>
</evidence>
<dbReference type="InterPro" id="IPR049540">
    <property type="entry name" value="Spt6-like_S1"/>
</dbReference>
<evidence type="ECO:0000313" key="9">
    <source>
        <dbReference type="EMBL" id="KAG8068195.1"/>
    </source>
</evidence>
<comment type="caution">
    <text evidence="9">The sequence shown here is derived from an EMBL/GenBank/DDBJ whole genome shotgun (WGS) entry which is preliminary data.</text>
</comment>
<dbReference type="Proteomes" id="UP000729402">
    <property type="component" value="Unassembled WGS sequence"/>
</dbReference>
<dbReference type="InterPro" id="IPR035420">
    <property type="entry name" value="Spt6_SH2"/>
</dbReference>
<evidence type="ECO:0000256" key="3">
    <source>
        <dbReference type="ARBA" id="ARBA00023015"/>
    </source>
</evidence>
<sequence>MLDEDDYELLQDNNITGIHRPKPGNKFKRLKKAGKESEMDERSGFSDDDGSGKRRTAEERVQYSLFGDHQDVPVEEDIVEDYQQADEDEDGDPEDEMAGFIVEEDEIDANGQVVKKRKGKGKPRRPAAGVSSSALQEAHDIFGDVDELLALRKQELERDAANSGELRGNRLEDEFEPFILAEKYMTPKDEHIRENDVPERMQLSEELTGYPPTDTTMIEEESVWIHSQLTGDGFLSFFSNEQVNREIDQKDIASVLTMLHVNKFEIPFIAMYRKENCPSLLKDLDTNEQGNEEDARKMRWHKLLWAVQTLDRKWLLLQKRKIALEMYYEKRFDDEQRRIDDITQHTLNQQLYNSIIEALKDAKSEKEVEDVDAKFNLHFPPGEGEEEGQFKRPKRKSLYSICHKAGLWEVANQFGRSAEQLGHHLTLTKIPEAGELDSGKDSPEKVAANFICAMFETPQDVLRGARHMAAVEIGCEPIVRKHIRSIFMNKAVVSTSPTPEGNLIIDPYHQLSGVKWLRDKPLNKFADAQWLLIQKAEEEKLLKVTIKLPEDAKKELMSEARENYLSDCVSKSAQLWDEQRKMILDDAFFNFLLPSMEKEARSLLTAKAKNWLNMEYGKQLWNKVSIAPWKKKDADKKDADLDLDDESELRVMACCWGPGKPATTFVMLDSSGELVDVLYAGSISIRSQGVAEQQRKKNDQQRVLKFMTDHQPHVVCVGASNYNCRQLKDDIYEVIFKIVEDHPRDVNPQMENFSIVYGDESVPRLYENSRISSDQLPGQSGIVKRAVALGRYLQNPLAMVATLCGPAREILSWKLHALEQFLTPDEKYEVVEQVMVDATNQIGFDVNLAASHEWHFSTLQFVAGLGPRKASALQKELVREGSIFSRKELVKPLGRKVFMNASGFLRVRRSGGAAASAQIIDLLEDTRIHPESYALAKNLAKDVHAEDAPHEANEMDDDEQEMAIEHVRERPDLLKSLDIDEYMKSIPEEFRKKETLYDITMELLCGFSDWRIPYAEPNADEEFWMLSGETEDTISDGRIVQVTVRSIQDNRIICTFDSGLKAIVMADNYSDDGFDLETLQLHEGDVLTGKIKNVNKNRFMVYITCKASEMRRRPFSRSNHDPYYHEQDMTSQNEQDKLRKQKELAKKHFKPRMIVHPHFQNLTAEEAMQFLSDKEPGEKVIRPSSRGPSFLTLTLKIFDGVYAHKEITEGGKDHKDITSLLRLGKTLTIDNETFEDLDEVIDRYVDPLVGHLKSMLSYRKFRKGLKSEVDDLLRAEKTDNPMRIVYCFGISHEHPGTFILSYIRSTNPHHEYVGLYPKGYRFRKRDFDNIDRLVSYFQKHIDKPPPDAGPSMRNVAAMVPMKNSGWGSGGGNDGGRDGNDRDRPFSGRSGGRFDSRNNSGGRGRGRGRGRGNFGNDDGGGGGNSGGWTDNIGSGGGGWGTGGTGGSSWGGGGGGGGGSGGVDGEWGGDSNTDNGGGGGWGAPAGGSNDPGWGNSKKLVPAEDGGSGWGSSGGAGGGGW</sequence>
<dbReference type="PANTHER" id="PTHR10145">
    <property type="entry name" value="TRANSCRIPTION ELONGATION FACTOR SPT6"/>
    <property type="match status" value="1"/>
</dbReference>
<gene>
    <name evidence="9" type="ORF">GUJ93_ZPchr0005g15226</name>
</gene>
<evidence type="ECO:0000256" key="5">
    <source>
        <dbReference type="ARBA" id="ARBA00023242"/>
    </source>
</evidence>
<dbReference type="GO" id="GO:0031491">
    <property type="term" value="F:nucleosome binding"/>
    <property type="evidence" value="ECO:0007669"/>
    <property type="project" value="TreeGrafter"/>
</dbReference>
<dbReference type="Pfam" id="PF21710">
    <property type="entry name" value="Spt6_S1"/>
    <property type="match status" value="1"/>
</dbReference>
<keyword evidence="5 6" id="KW-0539">Nucleus</keyword>
<reference evidence="9" key="2">
    <citation type="submission" date="2021-02" db="EMBL/GenBank/DDBJ databases">
        <authorList>
            <person name="Kimball J.A."/>
            <person name="Haas M.W."/>
            <person name="Macchietto M."/>
            <person name="Kono T."/>
            <person name="Duquette J."/>
            <person name="Shao M."/>
        </authorList>
    </citation>
    <scope>NUCLEOTIDE SEQUENCE</scope>
    <source>
        <tissue evidence="9">Fresh leaf tissue</tissue>
    </source>
</reference>
<keyword evidence="3" id="KW-0805">Transcription regulation</keyword>
<comment type="function">
    <text evidence="6">Transcription elongation factor that enhances transcription elongation by RNA polymerase II (RNAPII).</text>
</comment>
<feature type="compositionally biased region" description="Basic residues" evidence="7">
    <location>
        <begin position="19"/>
        <end position="32"/>
    </location>
</feature>
<dbReference type="Pfam" id="PF14633">
    <property type="entry name" value="SH2_2"/>
    <property type="match status" value="1"/>
</dbReference>
<dbReference type="GO" id="GO:0003676">
    <property type="term" value="F:nucleic acid binding"/>
    <property type="evidence" value="ECO:0007669"/>
    <property type="project" value="InterPro"/>
</dbReference>